<dbReference type="Proteomes" id="UP000770015">
    <property type="component" value="Unassembled WGS sequence"/>
</dbReference>
<keyword evidence="4" id="KW-0520">NAD</keyword>
<dbReference type="SMART" id="SM00212">
    <property type="entry name" value="UBCc"/>
    <property type="match status" value="1"/>
</dbReference>
<keyword evidence="3" id="KW-0548">Nucleotidyltransferase</keyword>
<evidence type="ECO:0000259" key="6">
    <source>
        <dbReference type="PROSITE" id="PS50127"/>
    </source>
</evidence>
<dbReference type="PROSITE" id="PS50127">
    <property type="entry name" value="UBC_2"/>
    <property type="match status" value="1"/>
</dbReference>
<name>A0A9P8VND9_9PEZI</name>
<dbReference type="InterPro" id="IPR012317">
    <property type="entry name" value="Poly(ADP-ribose)pol_cat_dom"/>
</dbReference>
<comment type="caution">
    <text evidence="7">The sequence shown here is derived from an EMBL/GenBank/DDBJ whole genome shotgun (WGS) entry which is preliminary data.</text>
</comment>
<evidence type="ECO:0000256" key="5">
    <source>
        <dbReference type="SAM" id="MobiDB-lite"/>
    </source>
</evidence>
<accession>A0A9P8VND9</accession>
<evidence type="ECO:0000313" key="7">
    <source>
        <dbReference type="EMBL" id="KAH6695840.1"/>
    </source>
</evidence>
<gene>
    <name evidence="7" type="ORF">F5X68DRAFT_267057</name>
</gene>
<protein>
    <submittedName>
        <fullName evidence="7">Polymerase</fullName>
    </submittedName>
</protein>
<dbReference type="EMBL" id="JAGSXJ010000002">
    <property type="protein sequence ID" value="KAH6695840.1"/>
    <property type="molecule type" value="Genomic_DNA"/>
</dbReference>
<reference evidence="7" key="1">
    <citation type="journal article" date="2021" name="Nat. Commun.">
        <title>Genetic determinants of endophytism in the Arabidopsis root mycobiome.</title>
        <authorList>
            <person name="Mesny F."/>
            <person name="Miyauchi S."/>
            <person name="Thiergart T."/>
            <person name="Pickel B."/>
            <person name="Atanasova L."/>
            <person name="Karlsson M."/>
            <person name="Huettel B."/>
            <person name="Barry K.W."/>
            <person name="Haridas S."/>
            <person name="Chen C."/>
            <person name="Bauer D."/>
            <person name="Andreopoulos W."/>
            <person name="Pangilinan J."/>
            <person name="LaButti K."/>
            <person name="Riley R."/>
            <person name="Lipzen A."/>
            <person name="Clum A."/>
            <person name="Drula E."/>
            <person name="Henrissat B."/>
            <person name="Kohler A."/>
            <person name="Grigoriev I.V."/>
            <person name="Martin F.M."/>
            <person name="Hacquard S."/>
        </authorList>
    </citation>
    <scope>NUCLEOTIDE SEQUENCE</scope>
    <source>
        <strain evidence="7">MPI-SDFR-AT-0117</strain>
    </source>
</reference>
<dbReference type="GO" id="GO:0016779">
    <property type="term" value="F:nucleotidyltransferase activity"/>
    <property type="evidence" value="ECO:0007669"/>
    <property type="project" value="UniProtKB-KW"/>
</dbReference>
<dbReference type="InterPro" id="IPR000608">
    <property type="entry name" value="UBC"/>
</dbReference>
<dbReference type="GO" id="GO:0003950">
    <property type="term" value="F:NAD+ poly-ADP-ribosyltransferase activity"/>
    <property type="evidence" value="ECO:0007669"/>
    <property type="project" value="InterPro"/>
</dbReference>
<keyword evidence="1" id="KW-0328">Glycosyltransferase</keyword>
<evidence type="ECO:0000256" key="3">
    <source>
        <dbReference type="ARBA" id="ARBA00022695"/>
    </source>
</evidence>
<dbReference type="FunFam" id="3.10.110.10:FF:000107">
    <property type="entry name" value="Ubiquitin conjugating enzyme, putative"/>
    <property type="match status" value="1"/>
</dbReference>
<evidence type="ECO:0000256" key="2">
    <source>
        <dbReference type="ARBA" id="ARBA00022679"/>
    </source>
</evidence>
<sequence>MTRRKFIADLASAANTPLPLVSGLKKGDDDGQVDFVYTHASLPSPVGVRLLNLDINEYPTHPGFLAFTANDHVPASVTRVLEQCPEFSENKKIADVCRLLSRKLTTSIESELDAPMTEDACDETGTSAFIDSDIEEEEEYLGSVDEDVDVEYDLEDFDFQPKKSRNRHTEEGSLPERLVSDLRMAQNVGFRVGIFSDPDRIFSLSMPAQALGLQEETLVAWGVAPKDYIVLLIKIEGAYTPAETFVDLTTLSTSSVIFRFGKCAKNKPSAASVALAFEDSKYKTRSAPEADEAEAGSPFEQLLVSNSMNCLLKFRLRYGLSWDEGILQLIKMTVEFNFSFDLEQDETTPIVAASALDPLNIDFVHHGAPGDLETDPSLKSLPLIAAHPRYCMYDFEAMKPYYIIEHEIITQPLVVDLLLREYPKGLGFNVPIMPPHAIMQSGLPPWTPSYQPPTSPVDIFQPVTASVNISAETLSFASDDCKDLKMGTLFALKPRPTASAENTHLNGVTLHCKATGITTTPALTFVTYNVFSTVACTVPDSNGAKAGLAYQQSASKTTSSSSEVPADLYLYDRNIDDLEPTDMRRALLAVLDTLPSVMDLHKELTEVGVGSLIDCKGISAPSLALLRWIVSSNRSLIMQVDFPEAGPGMEAIDALNKPDERLHGVGKGCVQFKFAQGSPDKEHRFMNAVKTEASSKTSKIPTMFAWHGSPVGNWHSIIRSGLDYSATVNGRAFGNGVYFSNHYMTSSSYSTPGISLWFWPGSVLKISSSISLCEIVNRPDQFVSRTPYFVVGDVDWIQCRYLLVNPPPFGSTPQNQRAEPAAKQAAGKFLKQDPESRPYGPNNHHVEIPSAALPRSRPTRGNGKSTAAAAEPNTCLGHTFRDDLDHLMAAEPDTRRSTHEIQEDVDEVVDCMFSLDRAKTDFCPGTLDIAALPKLPSPTWADDNGRKVLGRELRKMQKVQSSTPLHELGWFIDFEQTDNLFHWIVELHSFDPELPFAKDMKARKIHSIVLEIRFGRQYPISPPFVRVIRPRFLPFIEGGGGHITGGGAMCMELLTNTGWSPANSIEAVILQVRMAICNLEPTPARLQGNYRGTHDYGIDEAIDAYKRVAMRHGWQVPPDLDETARGI</sequence>
<dbReference type="InterPro" id="IPR016135">
    <property type="entry name" value="UBQ-conjugating_enzyme/RWD"/>
</dbReference>
<dbReference type="AlphaFoldDB" id="A0A9P8VND9"/>
<keyword evidence="8" id="KW-1185">Reference proteome</keyword>
<dbReference type="Gene3D" id="3.90.228.10">
    <property type="match status" value="1"/>
</dbReference>
<evidence type="ECO:0000256" key="4">
    <source>
        <dbReference type="ARBA" id="ARBA00023027"/>
    </source>
</evidence>
<dbReference type="Pfam" id="PF00644">
    <property type="entry name" value="PARP"/>
    <property type="match status" value="1"/>
</dbReference>
<dbReference type="SUPFAM" id="SSF56399">
    <property type="entry name" value="ADP-ribosylation"/>
    <property type="match status" value="1"/>
</dbReference>
<feature type="domain" description="UBC core" evidence="6">
    <location>
        <begin position="944"/>
        <end position="1118"/>
    </location>
</feature>
<proteinExistence type="predicted"/>
<organism evidence="7 8">
    <name type="scientific">Plectosphaerella plurivora</name>
    <dbReference type="NCBI Taxonomy" id="936078"/>
    <lineage>
        <taxon>Eukaryota</taxon>
        <taxon>Fungi</taxon>
        <taxon>Dikarya</taxon>
        <taxon>Ascomycota</taxon>
        <taxon>Pezizomycotina</taxon>
        <taxon>Sordariomycetes</taxon>
        <taxon>Hypocreomycetidae</taxon>
        <taxon>Glomerellales</taxon>
        <taxon>Plectosphaerellaceae</taxon>
        <taxon>Plectosphaerella</taxon>
    </lineage>
</organism>
<dbReference type="Pfam" id="PF00179">
    <property type="entry name" value="UQ_con"/>
    <property type="match status" value="1"/>
</dbReference>
<dbReference type="InterPro" id="IPR051838">
    <property type="entry name" value="ARTD_PARP"/>
</dbReference>
<dbReference type="CDD" id="cd23802">
    <property type="entry name" value="UBCc_UBE2Q"/>
    <property type="match status" value="1"/>
</dbReference>
<dbReference type="Gene3D" id="3.10.110.10">
    <property type="entry name" value="Ubiquitin Conjugating Enzyme"/>
    <property type="match status" value="1"/>
</dbReference>
<keyword evidence="2" id="KW-0808">Transferase</keyword>
<feature type="region of interest" description="Disordered" evidence="5">
    <location>
        <begin position="810"/>
        <end position="869"/>
    </location>
</feature>
<dbReference type="OrthoDB" id="109543at2759"/>
<evidence type="ECO:0000313" key="8">
    <source>
        <dbReference type="Proteomes" id="UP000770015"/>
    </source>
</evidence>
<evidence type="ECO:0000256" key="1">
    <source>
        <dbReference type="ARBA" id="ARBA00022676"/>
    </source>
</evidence>
<dbReference type="SUPFAM" id="SSF54495">
    <property type="entry name" value="UBC-like"/>
    <property type="match status" value="1"/>
</dbReference>
<dbReference type="PANTHER" id="PTHR21328">
    <property type="entry name" value="POLY ADP-RIBOSE POLYMERASE FAMILY, MEMBER PARP"/>
    <property type="match status" value="1"/>
</dbReference>